<comment type="caution">
    <text evidence="4">The sequence shown here is derived from an EMBL/GenBank/DDBJ whole genome shotgun (WGS) entry which is preliminary data.</text>
</comment>
<dbReference type="PROSITE" id="PS50158">
    <property type="entry name" value="ZF_CCHC"/>
    <property type="match status" value="1"/>
</dbReference>
<dbReference type="EMBL" id="JAIQCV010000013">
    <property type="protein sequence ID" value="KAH1032308.1"/>
    <property type="molecule type" value="Genomic_DNA"/>
</dbReference>
<reference evidence="4 5" key="1">
    <citation type="journal article" date="2021" name="Plant Biotechnol. J.">
        <title>Multi-omics assisted identification of the key and species-specific regulatory components of drought-tolerant mechanisms in Gossypium stocksii.</title>
        <authorList>
            <person name="Yu D."/>
            <person name="Ke L."/>
            <person name="Zhang D."/>
            <person name="Wu Y."/>
            <person name="Sun Y."/>
            <person name="Mei J."/>
            <person name="Sun J."/>
            <person name="Sun Y."/>
        </authorList>
    </citation>
    <scope>NUCLEOTIDE SEQUENCE [LARGE SCALE GENOMIC DNA]</scope>
    <source>
        <strain evidence="5">cv. E1</strain>
        <tissue evidence="4">Leaf</tissue>
    </source>
</reference>
<feature type="region of interest" description="Disordered" evidence="2">
    <location>
        <begin position="16"/>
        <end position="36"/>
    </location>
</feature>
<keyword evidence="5" id="KW-1185">Reference proteome</keyword>
<keyword evidence="1" id="KW-0862">Zinc</keyword>
<dbReference type="InterPro" id="IPR036875">
    <property type="entry name" value="Znf_CCHC_sf"/>
</dbReference>
<dbReference type="GO" id="GO:0008270">
    <property type="term" value="F:zinc ion binding"/>
    <property type="evidence" value="ECO:0007669"/>
    <property type="project" value="UniProtKB-KW"/>
</dbReference>
<dbReference type="GO" id="GO:0003676">
    <property type="term" value="F:nucleic acid binding"/>
    <property type="evidence" value="ECO:0007669"/>
    <property type="project" value="InterPro"/>
</dbReference>
<evidence type="ECO:0000313" key="4">
    <source>
        <dbReference type="EMBL" id="KAH1032308.1"/>
    </source>
</evidence>
<organism evidence="4 5">
    <name type="scientific">Gossypium stocksii</name>
    <dbReference type="NCBI Taxonomy" id="47602"/>
    <lineage>
        <taxon>Eukaryota</taxon>
        <taxon>Viridiplantae</taxon>
        <taxon>Streptophyta</taxon>
        <taxon>Embryophyta</taxon>
        <taxon>Tracheophyta</taxon>
        <taxon>Spermatophyta</taxon>
        <taxon>Magnoliopsida</taxon>
        <taxon>eudicotyledons</taxon>
        <taxon>Gunneridae</taxon>
        <taxon>Pentapetalae</taxon>
        <taxon>rosids</taxon>
        <taxon>malvids</taxon>
        <taxon>Malvales</taxon>
        <taxon>Malvaceae</taxon>
        <taxon>Malvoideae</taxon>
        <taxon>Gossypium</taxon>
    </lineage>
</organism>
<protein>
    <recommendedName>
        <fullName evidence="3">CCHC-type domain-containing protein</fullName>
    </recommendedName>
</protein>
<dbReference type="AlphaFoldDB" id="A0A9D3U980"/>
<name>A0A9D3U980_9ROSI</name>
<dbReference type="SUPFAM" id="SSF57756">
    <property type="entry name" value="Retrovirus zinc finger-like domains"/>
    <property type="match status" value="1"/>
</dbReference>
<evidence type="ECO:0000259" key="3">
    <source>
        <dbReference type="PROSITE" id="PS50158"/>
    </source>
</evidence>
<proteinExistence type="predicted"/>
<sequence length="127" mass="14391">MKKTGPKPILVACKDKGKGKAKAKAKPKDNCKAKHSKGKAKLKLKGKCFHCGKIGRWKKNCPAYFEEFKKVKENRASTSDQDEPKTYQEVVASPDFEKWLEAIRSKMDSMSENQVWILVDHLKGLNP</sequence>
<keyword evidence="1" id="KW-0479">Metal-binding</keyword>
<dbReference type="Proteomes" id="UP000828251">
    <property type="component" value="Unassembled WGS sequence"/>
</dbReference>
<evidence type="ECO:0000256" key="2">
    <source>
        <dbReference type="SAM" id="MobiDB-lite"/>
    </source>
</evidence>
<gene>
    <name evidence="4" type="ORF">J1N35_044482</name>
</gene>
<keyword evidence="1" id="KW-0863">Zinc-finger</keyword>
<dbReference type="OrthoDB" id="1920930at2759"/>
<evidence type="ECO:0000313" key="5">
    <source>
        <dbReference type="Proteomes" id="UP000828251"/>
    </source>
</evidence>
<evidence type="ECO:0000256" key="1">
    <source>
        <dbReference type="PROSITE-ProRule" id="PRU00047"/>
    </source>
</evidence>
<dbReference type="InterPro" id="IPR001878">
    <property type="entry name" value="Znf_CCHC"/>
</dbReference>
<accession>A0A9D3U980</accession>
<feature type="domain" description="CCHC-type" evidence="3">
    <location>
        <begin position="47"/>
        <end position="62"/>
    </location>
</feature>